<dbReference type="SUPFAM" id="SSF55729">
    <property type="entry name" value="Acyl-CoA N-acyltransferases (Nat)"/>
    <property type="match status" value="2"/>
</dbReference>
<dbReference type="AlphaFoldDB" id="A0A017RWT0"/>
<dbReference type="PANTHER" id="PTHR41373">
    <property type="entry name" value="DUF2156 DOMAIN-CONTAINING PROTEIN"/>
    <property type="match status" value="1"/>
</dbReference>
<gene>
    <name evidence="2" type="ORF">Q428_05675</name>
</gene>
<dbReference type="RefSeq" id="WP_035378930.1">
    <property type="nucleotide sequence ID" value="NZ_AZQP01000012.1"/>
</dbReference>
<dbReference type="Pfam" id="PF09924">
    <property type="entry name" value="LPG_synthase_C"/>
    <property type="match status" value="1"/>
</dbReference>
<dbReference type="InterPro" id="IPR016181">
    <property type="entry name" value="Acyl_CoA_acyltransferase"/>
</dbReference>
<reference evidence="2 3" key="1">
    <citation type="journal article" date="2014" name="Genome Announc.">
        <title>Draft Genome Sequence of Fervidicella metallireducens Strain AeBT, an Iron-Reducing Thermoanaerobe from the Great Artesian Basin.</title>
        <authorList>
            <person name="Patel B.K."/>
        </authorList>
    </citation>
    <scope>NUCLEOTIDE SEQUENCE [LARGE SCALE GENOMIC DNA]</scope>
    <source>
        <strain evidence="2 3">AeB</strain>
    </source>
</reference>
<dbReference type="PIRSF" id="PIRSF018688">
    <property type="entry name" value="UCP018688"/>
    <property type="match status" value="1"/>
</dbReference>
<sequence length="300" mass="36128">MLKYDLCLENKDLFNEYINAYRYDISDINFTNLFIWRKLYDFKYEVINDFLCISGNYYNEPFVFFPLTKHNYDLGQLEKTIRELENKFLNKGYRFKIKFVPENLKNLLEKININKYRFVEDTDNNDYIYLSEDLINLKGRKYHTKKNHLNHFLRSYNFEYKSLNKDLIEDCYSLVKKLKGEFVSPNESMLIENEEIAIHEALNNFDKLDFKGAAILIDNKLEAFTLGEKLNEDTMVIHIEKGNYKYRGIYQAINQMFCESEAKGYKYINREEDMGFDYLRKAKESYYPVKLLTKYDVISI</sequence>
<keyword evidence="3" id="KW-1185">Reference proteome</keyword>
<protein>
    <recommendedName>
        <fullName evidence="1">Phosphatidylglycerol lysyltransferase C-terminal domain-containing protein</fullName>
    </recommendedName>
</protein>
<evidence type="ECO:0000313" key="2">
    <source>
        <dbReference type="EMBL" id="EYE88864.1"/>
    </source>
</evidence>
<proteinExistence type="predicted"/>
<evidence type="ECO:0000259" key="1">
    <source>
        <dbReference type="Pfam" id="PF09924"/>
    </source>
</evidence>
<dbReference type="Gene3D" id="3.40.630.30">
    <property type="match status" value="1"/>
</dbReference>
<feature type="domain" description="Phosphatidylglycerol lysyltransferase C-terminal" evidence="1">
    <location>
        <begin position="26"/>
        <end position="296"/>
    </location>
</feature>
<evidence type="ECO:0000313" key="3">
    <source>
        <dbReference type="Proteomes" id="UP000019681"/>
    </source>
</evidence>
<dbReference type="EMBL" id="AZQP01000012">
    <property type="protein sequence ID" value="EYE88864.1"/>
    <property type="molecule type" value="Genomic_DNA"/>
</dbReference>
<dbReference type="InterPro" id="IPR016732">
    <property type="entry name" value="UCP018688"/>
</dbReference>
<dbReference type="STRING" id="1403537.Q428_05675"/>
<accession>A0A017RWT0</accession>
<organism evidence="2 3">
    <name type="scientific">Fervidicella metallireducens AeB</name>
    <dbReference type="NCBI Taxonomy" id="1403537"/>
    <lineage>
        <taxon>Bacteria</taxon>
        <taxon>Bacillati</taxon>
        <taxon>Bacillota</taxon>
        <taxon>Clostridia</taxon>
        <taxon>Eubacteriales</taxon>
        <taxon>Clostridiaceae</taxon>
        <taxon>Fervidicella</taxon>
    </lineage>
</organism>
<dbReference type="InterPro" id="IPR024320">
    <property type="entry name" value="LPG_synthase_C"/>
</dbReference>
<dbReference type="PANTHER" id="PTHR41373:SF1">
    <property type="entry name" value="PHOSPHATIDYLGLYCEROL LYSYLTRANSFERASE C-TERMINAL DOMAIN-CONTAINING PROTEIN"/>
    <property type="match status" value="1"/>
</dbReference>
<comment type="caution">
    <text evidence="2">The sequence shown here is derived from an EMBL/GenBank/DDBJ whole genome shotgun (WGS) entry which is preliminary data.</text>
</comment>
<name>A0A017RWT0_9CLOT</name>
<dbReference type="OrthoDB" id="9765580at2"/>
<dbReference type="Proteomes" id="UP000019681">
    <property type="component" value="Unassembled WGS sequence"/>
</dbReference>